<dbReference type="Gene3D" id="3.30.40.10">
    <property type="entry name" value="Zinc/RING finger domain, C3HC4 (zinc finger)"/>
    <property type="match status" value="1"/>
</dbReference>
<dbReference type="SUPFAM" id="SSF57850">
    <property type="entry name" value="RING/U-box"/>
    <property type="match status" value="1"/>
</dbReference>
<evidence type="ECO:0000313" key="8">
    <source>
        <dbReference type="Proteomes" id="UP001189429"/>
    </source>
</evidence>
<dbReference type="InterPro" id="IPR013083">
    <property type="entry name" value="Znf_RING/FYVE/PHD"/>
</dbReference>
<dbReference type="PANTHER" id="PTHR48125">
    <property type="entry name" value="LP07818P1"/>
    <property type="match status" value="1"/>
</dbReference>
<feature type="compositionally biased region" description="Basic residues" evidence="5">
    <location>
        <begin position="702"/>
        <end position="714"/>
    </location>
</feature>
<accession>A0ABN9PKI4</accession>
<keyword evidence="2 4" id="KW-0863">Zinc-finger</keyword>
<feature type="region of interest" description="Disordered" evidence="5">
    <location>
        <begin position="1945"/>
        <end position="1969"/>
    </location>
</feature>
<name>A0ABN9PKI4_9DINO</name>
<evidence type="ECO:0000256" key="1">
    <source>
        <dbReference type="ARBA" id="ARBA00022723"/>
    </source>
</evidence>
<feature type="region of interest" description="Disordered" evidence="5">
    <location>
        <begin position="693"/>
        <end position="714"/>
    </location>
</feature>
<dbReference type="PROSITE" id="PS50089">
    <property type="entry name" value="ZF_RING_2"/>
    <property type="match status" value="1"/>
</dbReference>
<dbReference type="PANTHER" id="PTHR48125:SF10">
    <property type="entry name" value="OS12G0136300 PROTEIN"/>
    <property type="match status" value="1"/>
</dbReference>
<sequence>VALCGLAQEQGIAALRACLADARGDETLRFTEITSAMARRAVVWGDSSAWGDIKVVLQTRLAPGSRPLPSEVMSVCAAHFRDADFIVPDPKEDAVIVHGGLDNGYGSAEDGCHFLPLLHVDEYRLLPPCSSPKWADMVAAVAARSGDLALESRVRDGGDCYFHALLVLLHFRGVLMLAPSGVSAAPGGASASLRVPDPTGESVAALQAKVEGLPEDEASNAIEEFLFPDIVFEGFKTKEEVYETVRQRVMKAWEDTRSHRQIASELDFDLRTIAPKLLADAVHTAAKARGLSAEALLSAVECNMGFIEAPGTKLTHLRMSGRYISPGQPLLIGSASSTRKSALMQCTDKWLTQVPEASPVFKDKLVMNTDCATKGIRKQLEEHGRCGISSDEAANTFQTPFSDVESGVHYLSCAKLNTWTQSERDGPATGNGKVSLDNYNFMLKCAGQTEVVEFIVMPKVHGFQKRMQTDVCADDGVDSEQSDSFIERLHGWMHEHCSDVASVLSLDGFAYTIYRAAKQAFDDICQTVPMPPAFKTKLNFFHSDLLRATHRVHRGNQFARHFIARHAAQGDDALAPQPPFDSACGCCLPSVNEITMGLHKVLRQIELHFGLCRFHVAHAAEGNHRSGADGRCAGGSSAAVLAVPDVAEIAMRALMPSELMRQFLLTRAPKGQIFTEADARQWLRVADSADAGDSTQRAKAAQGKRKGNPKGKGMFKKRKLEEIVADADATEERKRLRVSTACRTRQRYPAHYELLMEVLSDHDKKAVEDLQYRRIVPEDCELLSGLDASVSRSARDMDYINSVLERCKGGHPGDPAPANCMICMEDVPCRHLPCRHSFCSDCLVSSWSKVDALGLICPACRQDVPEGLALAEERKAGVATGGCTEGAAGAGGAAEQGVGAAAASAARPLEGAARAGAAGAGGVAQASEEGDVAGESGEKTVWQCVVATILSESPDLSSEVAKRLQVGDRLEGLAVPRMEGPVMRVHVRIGDKVGWVTLRSTSGKELVSVLGADAQPGAADGRGAPALAPGVPSPRAPQSRPMAAPDGAALSRSADPPPAVRGGGGAGDAPSPVPPPVADGPPARSADLPPAVTGGDGAGDAPSPIPPPVADGPPARSADLPPVVRGGDGAGDAPSPIPPPVADGPPAGLPARAMTQHMIVYSQYLKMAVKGIKTKEYRGLKTDYWRRRFLQGGRDWHVTRVRMRAGREKFRPEAVFEIVNKEVIKVADLADVCLPDRGTEAWGRLFGGCTEVLVLHLGGIVENRTEWRREVEGAQGGPVLRAVSPERAGAQDDAEDKEGQGRVLVGQGIGAEEEQAKWRLASSFLSRRGGLVWNEVVEAALGDKQKLFDRVVDFRGMHATLLTMSIGALRQIGQAAMLHRDVIREKKPALVYHLIRWYRQAAVDDAASAAPPAEPAAEEAETEENPLADAPLLIPRAKVARIIRALLPLLSAKRSGHAEGAPLKITDEAVGAVHEHLEYVLRALVSDAFAVAEWANKDRVKKMSMTALAVRMSGSIQTKTFVASKRRRRLANVLDDLAKLAGSVYDGDAPVDWVGCDELSDFLFRKFISAEKSEKIRVPAAAFRDMRCFTFHFLDAFLSQGVESARRCGKNTLTKRIPEPSAQSAPWPAWVAGARAWLWEGGAAGGMSNREAHDLEAAGDGLMEQAGKRWNKTTRAFDAVAGHAACPEYAKYKKQAKEKYDEARRKRVQLKGMAEQSVNKDGTNDVKNAKGHQDAIDYIDAKKSEFRQLQMDSTAMFREVALCGLAQEQGLAALRACLADARGDETLRATEISSAVARRAVVWGDSAAWDDMRDCLQSRLAPGSRPLPSQVVSVSAAHFRDSDFTVPDPREDAVLVHGGLENDYESAEDGCHFLPLLHVDEHGQLPPCPSPKWADMVASVAGRSGDLALESRVRDGGDCYFHALLVPLHFRGVLLLAPGPIVDGPRKSPELASQPPPESPVSAEKTSPASFTSFRNGARFEDALAESASFRVPDPTGESLAALQAIVEELPEDEASKAIEEFLFPDIVFEGFKTKEEVYETVRHRVMRAWEDTRSHRQIASELDFDLRTIAPKLLADAVHAAGKARGLSAEALLAAVECNMGFIEAPGTTLTHLPSSGHYISPGQPLLIGSASSTRKSPLMQCTDKWLTQVPEASPVFKDKLVMNTDCTTEGIRKQLEEHRRCGISSDEAANTFLTPFSDQESGVQYLSCAKLNTWTQSEYDGPATGNGKVSLDNYNFMLKCSGQTEVVEFIAMPIVHGFQKRMQTDVCADDGVDFEQSDSFIERLHGWMHAHCSAVASALSLDGYAYTIYRAAKQALDDICQTVPMPLVFKAKLNFFHSDLLRGTHRVHRGAQFARDYIAQHAAQGGGGALAPLPPLDAARWRRLPSVDDVAMGLRKVLRQIDLHFGLYRFHAAQKAAAAEGNHRSGADCRGVGGCSAAVLAAPDVAEAAVKGLAPSELMRQFLLIRAPKGQTFTAADARQWLRNKRDSWYRTDLAQKISDGLAALVAAHLVDRVAGVADAGESTSRAEAAPGKRTVNPKGEGTFKKRKLEAILADADAAEERKRLRVNTPHRLEPGNMSANGADWGAVPGLNTYYCCGGKTDYDMEKKQHVRCKAVIRTDRWAQLLTINQEIEQEGDSKMLVSEKKRLRKLWWNLSKDAKKMDADDEESLQQEAKSKANRAYDDGGSDTGEPPTVRGPGGSLALQQLQRFEQPAAVGQRTEWHWKAVRDDEAQAVAHCRFSVSSGGRWPNRWVQLWGILRPRLILTPRQARPSADPTSHPKGDAAVRQSRVAASARLQRNSRGFPTPSRAPGGFRMPPEDTSADPRNVGPRALNPESP</sequence>
<dbReference type="InterPro" id="IPR017907">
    <property type="entry name" value="Znf_RING_CS"/>
</dbReference>
<dbReference type="EMBL" id="CAUYUJ010000719">
    <property type="protein sequence ID" value="CAK0792141.1"/>
    <property type="molecule type" value="Genomic_DNA"/>
</dbReference>
<keyword evidence="3" id="KW-0862">Zinc</keyword>
<feature type="region of interest" description="Disordered" evidence="5">
    <location>
        <begin position="2664"/>
        <end position="2702"/>
    </location>
</feature>
<reference evidence="7" key="1">
    <citation type="submission" date="2023-10" db="EMBL/GenBank/DDBJ databases">
        <authorList>
            <person name="Chen Y."/>
            <person name="Shah S."/>
            <person name="Dougan E. K."/>
            <person name="Thang M."/>
            <person name="Chan C."/>
        </authorList>
    </citation>
    <scope>NUCLEOTIDE SEQUENCE [LARGE SCALE GENOMIC DNA]</scope>
</reference>
<feature type="region of interest" description="Disordered" evidence="5">
    <location>
        <begin position="1015"/>
        <end position="1149"/>
    </location>
</feature>
<keyword evidence="8" id="KW-1185">Reference proteome</keyword>
<evidence type="ECO:0000259" key="6">
    <source>
        <dbReference type="PROSITE" id="PS50089"/>
    </source>
</evidence>
<feature type="compositionally biased region" description="Low complexity" evidence="5">
    <location>
        <begin position="2787"/>
        <end position="2800"/>
    </location>
</feature>
<feature type="domain" description="RING-type" evidence="6">
    <location>
        <begin position="820"/>
        <end position="861"/>
    </location>
</feature>
<evidence type="ECO:0000256" key="2">
    <source>
        <dbReference type="ARBA" id="ARBA00022771"/>
    </source>
</evidence>
<feature type="non-terminal residue" evidence="7">
    <location>
        <position position="1"/>
    </location>
</feature>
<feature type="region of interest" description="Disordered" evidence="5">
    <location>
        <begin position="2523"/>
        <end position="2543"/>
    </location>
</feature>
<dbReference type="PROSITE" id="PS00518">
    <property type="entry name" value="ZF_RING_1"/>
    <property type="match status" value="1"/>
</dbReference>
<feature type="compositionally biased region" description="Basic and acidic residues" evidence="5">
    <location>
        <begin position="2676"/>
        <end position="2685"/>
    </location>
</feature>
<evidence type="ECO:0000256" key="3">
    <source>
        <dbReference type="ARBA" id="ARBA00022833"/>
    </source>
</evidence>
<dbReference type="InterPro" id="IPR001841">
    <property type="entry name" value="Znf_RING"/>
</dbReference>
<dbReference type="SMART" id="SM00184">
    <property type="entry name" value="RING"/>
    <property type="match status" value="1"/>
</dbReference>
<feature type="region of interest" description="Disordered" evidence="5">
    <location>
        <begin position="2771"/>
        <end position="2840"/>
    </location>
</feature>
<organism evidence="7 8">
    <name type="scientific">Prorocentrum cordatum</name>
    <dbReference type="NCBI Taxonomy" id="2364126"/>
    <lineage>
        <taxon>Eukaryota</taxon>
        <taxon>Sar</taxon>
        <taxon>Alveolata</taxon>
        <taxon>Dinophyceae</taxon>
        <taxon>Prorocentrales</taxon>
        <taxon>Prorocentraceae</taxon>
        <taxon>Prorocentrum</taxon>
    </lineage>
</organism>
<proteinExistence type="predicted"/>
<evidence type="ECO:0000256" key="5">
    <source>
        <dbReference type="SAM" id="MobiDB-lite"/>
    </source>
</evidence>
<gene>
    <name evidence="7" type="ORF">PCOR1329_LOCUS2836</name>
</gene>
<dbReference type="Proteomes" id="UP001189429">
    <property type="component" value="Unassembled WGS sequence"/>
</dbReference>
<keyword evidence="1" id="KW-0479">Metal-binding</keyword>
<evidence type="ECO:0000256" key="4">
    <source>
        <dbReference type="PROSITE-ProRule" id="PRU00175"/>
    </source>
</evidence>
<comment type="caution">
    <text evidence="7">The sequence shown here is derived from an EMBL/GenBank/DDBJ whole genome shotgun (WGS) entry which is preliminary data.</text>
</comment>
<evidence type="ECO:0000313" key="7">
    <source>
        <dbReference type="EMBL" id="CAK0792141.1"/>
    </source>
</evidence>
<protein>
    <recommendedName>
        <fullName evidence="6">RING-type domain-containing protein</fullName>
    </recommendedName>
</protein>